<dbReference type="AlphaFoldDB" id="A0A5E4W1M7"/>
<protein>
    <recommendedName>
        <fullName evidence="9">NAD(P) transhydrogenase subunit alpha part 1</fullName>
        <ecNumber evidence="3">7.1.1.1</ecNumber>
    </recommendedName>
    <alternativeName>
        <fullName evidence="11">Nicotinamide nucleotide transhydrogenase subunit alpha 1</fullName>
    </alternativeName>
    <alternativeName>
        <fullName evidence="10">Pyridine nucleotide transhydrogenase subunit alpha 1</fullName>
    </alternativeName>
</protein>
<evidence type="ECO:0000256" key="1">
    <source>
        <dbReference type="ARBA" id="ARBA00003943"/>
    </source>
</evidence>
<evidence type="ECO:0000256" key="9">
    <source>
        <dbReference type="ARBA" id="ARBA00071353"/>
    </source>
</evidence>
<keyword evidence="15" id="KW-1185">Reference proteome</keyword>
<sequence length="376" mass="38735">MRIGIPAETLAGETRVAATPETVKKLVASGHQVVVAHGAGDAASVPDAAFVAAGASIGSAAEALGAELVLKVRAPSPEELAQIPRSSVLVGMLNPFDAENNSRMAAAGITAFALEAAPRTTRAQSMDVLSSQANIAGYKAVMLAANLYQRFMPMLMTAAGTVKAARLVVLGAGVAGLQAIATAKRLGAVIEASDVRPAVREQIESLGAKFIDVPFETDEEREIAKGVGGYARPMPAAWLARQSQLVHTRLTQADIVISTALIPGRAAPTLIAEDTVKAMKPGSVIIDLAAGRGANGGGNCPLSVADEIVKVHGVTIAGYTNLAGMVAADASALYARNVLDFLKLVIDKENKLVIDTNDDIVAACLMCRDGQVLRAA</sequence>
<dbReference type="CDD" id="cd05304">
    <property type="entry name" value="Rubrum_tdh"/>
    <property type="match status" value="1"/>
</dbReference>
<feature type="domain" description="Alanine dehydrogenase/pyridine nucleotide transhydrogenase NAD(H)-binding" evidence="12">
    <location>
        <begin position="145"/>
        <end position="318"/>
    </location>
</feature>
<dbReference type="FunFam" id="3.40.50.720:FF:000188">
    <property type="entry name" value="NAD(P) transhydrogenase alpha subunit 1"/>
    <property type="match status" value="1"/>
</dbReference>
<dbReference type="NCBIfam" id="NF006942">
    <property type="entry name" value="PRK09424.1"/>
    <property type="match status" value="1"/>
</dbReference>
<feature type="domain" description="Alanine dehydrogenase/pyridine nucleotide transhydrogenase N-terminal" evidence="13">
    <location>
        <begin position="4"/>
        <end position="136"/>
    </location>
</feature>
<reference evidence="14 15" key="1">
    <citation type="submission" date="2019-08" db="EMBL/GenBank/DDBJ databases">
        <authorList>
            <person name="Peeters C."/>
        </authorList>
    </citation>
    <scope>NUCLEOTIDE SEQUENCE [LARGE SCALE GENOMIC DNA]</scope>
    <source>
        <strain evidence="14 15">LMG 31114</strain>
    </source>
</reference>
<dbReference type="InterPro" id="IPR036291">
    <property type="entry name" value="NAD(P)-bd_dom_sf"/>
</dbReference>
<evidence type="ECO:0000256" key="3">
    <source>
        <dbReference type="ARBA" id="ARBA00012943"/>
    </source>
</evidence>
<evidence type="ECO:0000259" key="13">
    <source>
        <dbReference type="SMART" id="SM01003"/>
    </source>
</evidence>
<evidence type="ECO:0000313" key="14">
    <source>
        <dbReference type="EMBL" id="VVE18817.1"/>
    </source>
</evidence>
<dbReference type="Gene3D" id="3.40.50.720">
    <property type="entry name" value="NAD(P)-binding Rossmann-like Domain"/>
    <property type="match status" value="2"/>
</dbReference>
<dbReference type="RefSeq" id="WP_150680248.1">
    <property type="nucleotide sequence ID" value="NZ_CABPSK010000002.1"/>
</dbReference>
<evidence type="ECO:0000256" key="6">
    <source>
        <dbReference type="ARBA" id="ARBA00022967"/>
    </source>
</evidence>
<dbReference type="SUPFAM" id="SSF51735">
    <property type="entry name" value="NAD(P)-binding Rossmann-fold domains"/>
    <property type="match status" value="1"/>
</dbReference>
<keyword evidence="5" id="KW-0521">NADP</keyword>
<keyword evidence="6" id="KW-1278">Translocase</keyword>
<dbReference type="PANTHER" id="PTHR10160">
    <property type="entry name" value="NAD(P) TRANSHYDROGENASE"/>
    <property type="match status" value="1"/>
</dbReference>
<accession>A0A5E4W1M7</accession>
<comment type="similarity">
    <text evidence="2">Belongs to the AlaDH/PNT family.</text>
</comment>
<dbReference type="SUPFAM" id="SSF52283">
    <property type="entry name" value="Formate/glycerate dehydrogenase catalytic domain-like"/>
    <property type="match status" value="1"/>
</dbReference>
<dbReference type="InterPro" id="IPR007698">
    <property type="entry name" value="AlaDH/PNT_NAD(H)-bd"/>
</dbReference>
<organism evidence="14 15">
    <name type="scientific">Pandoraea pneumonica</name>
    <dbReference type="NCBI Taxonomy" id="2508299"/>
    <lineage>
        <taxon>Bacteria</taxon>
        <taxon>Pseudomonadati</taxon>
        <taxon>Pseudomonadota</taxon>
        <taxon>Betaproteobacteria</taxon>
        <taxon>Burkholderiales</taxon>
        <taxon>Burkholderiaceae</taxon>
        <taxon>Pandoraea</taxon>
    </lineage>
</organism>
<dbReference type="EMBL" id="CABPSK010000002">
    <property type="protein sequence ID" value="VVE18817.1"/>
    <property type="molecule type" value="Genomic_DNA"/>
</dbReference>
<dbReference type="GO" id="GO:0005886">
    <property type="term" value="C:plasma membrane"/>
    <property type="evidence" value="ECO:0007669"/>
    <property type="project" value="TreeGrafter"/>
</dbReference>
<dbReference type="Proteomes" id="UP000366945">
    <property type="component" value="Unassembled WGS sequence"/>
</dbReference>
<evidence type="ECO:0000259" key="12">
    <source>
        <dbReference type="SMART" id="SM01002"/>
    </source>
</evidence>
<keyword evidence="4" id="KW-0547">Nucleotide-binding</keyword>
<dbReference type="GO" id="GO:0008750">
    <property type="term" value="F:proton-translocating NAD(P)+ transhydrogenase activity"/>
    <property type="evidence" value="ECO:0007669"/>
    <property type="project" value="UniProtKB-EC"/>
</dbReference>
<proteinExistence type="inferred from homology"/>
<keyword evidence="7" id="KW-0520">NAD</keyword>
<dbReference type="OrthoDB" id="9804592at2"/>
<evidence type="ECO:0000256" key="7">
    <source>
        <dbReference type="ARBA" id="ARBA00023027"/>
    </source>
</evidence>
<dbReference type="GO" id="GO:0050661">
    <property type="term" value="F:NADP binding"/>
    <property type="evidence" value="ECO:0007669"/>
    <property type="project" value="TreeGrafter"/>
</dbReference>
<evidence type="ECO:0000256" key="8">
    <source>
        <dbReference type="ARBA" id="ARBA00048202"/>
    </source>
</evidence>
<evidence type="ECO:0000313" key="15">
    <source>
        <dbReference type="Proteomes" id="UP000366945"/>
    </source>
</evidence>
<dbReference type="SMART" id="SM01003">
    <property type="entry name" value="AlaDh_PNT_N"/>
    <property type="match status" value="1"/>
</dbReference>
<dbReference type="EC" id="7.1.1.1" evidence="3"/>
<evidence type="ECO:0000256" key="4">
    <source>
        <dbReference type="ARBA" id="ARBA00022741"/>
    </source>
</evidence>
<dbReference type="GeneID" id="300405058"/>
<dbReference type="InterPro" id="IPR007886">
    <property type="entry name" value="AlaDH/PNT_N"/>
</dbReference>
<gene>
    <name evidence="14" type="ORF">PPN31114_03041</name>
</gene>
<comment type="function">
    <text evidence="1">The transhydrogenation between NADH and NADP is coupled to respiration and ATP hydrolysis and functions as a proton pump across the membrane.</text>
</comment>
<name>A0A5E4W1M7_9BURK</name>
<dbReference type="Pfam" id="PF05222">
    <property type="entry name" value="AlaDh_PNT_N"/>
    <property type="match status" value="1"/>
</dbReference>
<evidence type="ECO:0000256" key="5">
    <source>
        <dbReference type="ARBA" id="ARBA00022857"/>
    </source>
</evidence>
<dbReference type="Pfam" id="PF01262">
    <property type="entry name" value="AlaDh_PNT_C"/>
    <property type="match status" value="1"/>
</dbReference>
<evidence type="ECO:0000256" key="2">
    <source>
        <dbReference type="ARBA" id="ARBA00005689"/>
    </source>
</evidence>
<comment type="catalytic activity">
    <reaction evidence="8">
        <text>NAD(+) + NADPH + H(+)(in) = NADH + NADP(+) + H(+)(out)</text>
        <dbReference type="Rhea" id="RHEA:47992"/>
        <dbReference type="ChEBI" id="CHEBI:15378"/>
        <dbReference type="ChEBI" id="CHEBI:57540"/>
        <dbReference type="ChEBI" id="CHEBI:57783"/>
        <dbReference type="ChEBI" id="CHEBI:57945"/>
        <dbReference type="ChEBI" id="CHEBI:58349"/>
        <dbReference type="EC" id="7.1.1.1"/>
    </reaction>
</comment>
<dbReference type="PANTHER" id="PTHR10160:SF19">
    <property type="entry name" value="PROTON-TRANSLOCATING NAD(P)(+) TRANSHYDROGENASE"/>
    <property type="match status" value="1"/>
</dbReference>
<dbReference type="SMART" id="SM01002">
    <property type="entry name" value="AlaDh_PNT_C"/>
    <property type="match status" value="1"/>
</dbReference>
<dbReference type="GO" id="GO:0006740">
    <property type="term" value="P:NADPH regeneration"/>
    <property type="evidence" value="ECO:0007669"/>
    <property type="project" value="TreeGrafter"/>
</dbReference>
<evidence type="ECO:0000256" key="10">
    <source>
        <dbReference type="ARBA" id="ARBA00076996"/>
    </source>
</evidence>
<evidence type="ECO:0000256" key="11">
    <source>
        <dbReference type="ARBA" id="ARBA00084087"/>
    </source>
</evidence>